<dbReference type="Pfam" id="PF07714">
    <property type="entry name" value="PK_Tyr_Ser-Thr"/>
    <property type="match status" value="1"/>
</dbReference>
<accession>A0AAD8ICP2</accession>
<dbReference type="GO" id="GO:0004674">
    <property type="term" value="F:protein serine/threonine kinase activity"/>
    <property type="evidence" value="ECO:0007669"/>
    <property type="project" value="UniProtKB-KW"/>
</dbReference>
<name>A0AAD8ICP2_9APIA</name>
<evidence type="ECO:0000259" key="6">
    <source>
        <dbReference type="PROSITE" id="PS50011"/>
    </source>
</evidence>
<gene>
    <name evidence="7" type="ORF">POM88_019708</name>
</gene>
<evidence type="ECO:0000313" key="7">
    <source>
        <dbReference type="EMBL" id="KAK1381973.1"/>
    </source>
</evidence>
<dbReference type="Gene3D" id="1.10.510.10">
    <property type="entry name" value="Transferase(Phosphotransferase) domain 1"/>
    <property type="match status" value="1"/>
</dbReference>
<keyword evidence="4" id="KW-0418">Kinase</keyword>
<dbReference type="GO" id="GO:0005886">
    <property type="term" value="C:plasma membrane"/>
    <property type="evidence" value="ECO:0007669"/>
    <property type="project" value="TreeGrafter"/>
</dbReference>
<sequence>MNSGITKDRQEIDVKRLAKNSRQGLDEFKNEISCIAKLQHLVRLLGYCFEKDEMLLIYEYMPNYSLDYLLFDKKRREPLDWPKHYNIINGIARGLLYLHQDSRLRVVHRDLKASNILLDVEMNPRISDFGLARIFWGSESEANTIKVVGTYGYMSPEYALDGIYSTKSDVYSFGVLVLEIPYPEDMPSMSTMVLMLSSDNELPQPKQPSFFTERNQFLSEFSNIAEISTSASSVFTPRDITASKEALEQKKTSIINVLGSISLARMLGTDGVVGVGGAPSELSSGQLVGGLTGVLAQEVGALATTVKEQHDDGVDEFLMTKVRHRDKPRSARVHPH</sequence>
<dbReference type="GO" id="GO:0005524">
    <property type="term" value="F:ATP binding"/>
    <property type="evidence" value="ECO:0007669"/>
    <property type="project" value="UniProtKB-KW"/>
</dbReference>
<dbReference type="Proteomes" id="UP001237642">
    <property type="component" value="Unassembled WGS sequence"/>
</dbReference>
<evidence type="ECO:0000256" key="2">
    <source>
        <dbReference type="ARBA" id="ARBA00022679"/>
    </source>
</evidence>
<proteinExistence type="predicted"/>
<dbReference type="InterPro" id="IPR011009">
    <property type="entry name" value="Kinase-like_dom_sf"/>
</dbReference>
<keyword evidence="8" id="KW-1185">Reference proteome</keyword>
<evidence type="ECO:0000256" key="1">
    <source>
        <dbReference type="ARBA" id="ARBA00022527"/>
    </source>
</evidence>
<dbReference type="PANTHER" id="PTHR27002:SF851">
    <property type="entry name" value="G-TYPE LECTIN S-RECEPTOR-LIKE SERINE_THREONINE-PROTEIN KINASE SD1-1"/>
    <property type="match status" value="1"/>
</dbReference>
<evidence type="ECO:0000256" key="3">
    <source>
        <dbReference type="ARBA" id="ARBA00022741"/>
    </source>
</evidence>
<organism evidence="7 8">
    <name type="scientific">Heracleum sosnowskyi</name>
    <dbReference type="NCBI Taxonomy" id="360622"/>
    <lineage>
        <taxon>Eukaryota</taxon>
        <taxon>Viridiplantae</taxon>
        <taxon>Streptophyta</taxon>
        <taxon>Embryophyta</taxon>
        <taxon>Tracheophyta</taxon>
        <taxon>Spermatophyta</taxon>
        <taxon>Magnoliopsida</taxon>
        <taxon>eudicotyledons</taxon>
        <taxon>Gunneridae</taxon>
        <taxon>Pentapetalae</taxon>
        <taxon>asterids</taxon>
        <taxon>campanulids</taxon>
        <taxon>Apiales</taxon>
        <taxon>Apiaceae</taxon>
        <taxon>Apioideae</taxon>
        <taxon>apioid superclade</taxon>
        <taxon>Tordylieae</taxon>
        <taxon>Tordyliinae</taxon>
        <taxon>Heracleum</taxon>
    </lineage>
</organism>
<reference evidence="7" key="2">
    <citation type="submission" date="2023-05" db="EMBL/GenBank/DDBJ databases">
        <authorList>
            <person name="Schelkunov M.I."/>
        </authorList>
    </citation>
    <scope>NUCLEOTIDE SEQUENCE</scope>
    <source>
        <strain evidence="7">Hsosn_3</strain>
        <tissue evidence="7">Leaf</tissue>
    </source>
</reference>
<feature type="domain" description="Protein kinase" evidence="6">
    <location>
        <begin position="1"/>
        <end position="336"/>
    </location>
</feature>
<reference evidence="7" key="1">
    <citation type="submission" date="2023-02" db="EMBL/GenBank/DDBJ databases">
        <title>Genome of toxic invasive species Heracleum sosnowskyi carries increased number of genes despite the absence of recent whole-genome duplications.</title>
        <authorList>
            <person name="Schelkunov M."/>
            <person name="Shtratnikova V."/>
            <person name="Makarenko M."/>
            <person name="Klepikova A."/>
            <person name="Omelchenko D."/>
            <person name="Novikova G."/>
            <person name="Obukhova E."/>
            <person name="Bogdanov V."/>
            <person name="Penin A."/>
            <person name="Logacheva M."/>
        </authorList>
    </citation>
    <scope>NUCLEOTIDE SEQUENCE</scope>
    <source>
        <strain evidence="7">Hsosn_3</strain>
        <tissue evidence="7">Leaf</tissue>
    </source>
</reference>
<dbReference type="Gene3D" id="3.30.200.20">
    <property type="entry name" value="Phosphorylase Kinase, domain 1"/>
    <property type="match status" value="1"/>
</dbReference>
<keyword evidence="5" id="KW-0067">ATP-binding</keyword>
<dbReference type="InterPro" id="IPR008271">
    <property type="entry name" value="Ser/Thr_kinase_AS"/>
</dbReference>
<dbReference type="AlphaFoldDB" id="A0AAD8ICP2"/>
<keyword evidence="2" id="KW-0808">Transferase</keyword>
<dbReference type="FunFam" id="1.10.510.10:FF:001019">
    <property type="entry name" value="G-type lectin S-receptor-like serine/threonine-protein kinase B120"/>
    <property type="match status" value="1"/>
</dbReference>
<evidence type="ECO:0000313" key="8">
    <source>
        <dbReference type="Proteomes" id="UP001237642"/>
    </source>
</evidence>
<dbReference type="InterPro" id="IPR001245">
    <property type="entry name" value="Ser-Thr/Tyr_kinase_cat_dom"/>
</dbReference>
<keyword evidence="3" id="KW-0547">Nucleotide-binding</keyword>
<dbReference type="PANTHER" id="PTHR27002">
    <property type="entry name" value="RECEPTOR-LIKE SERINE/THREONINE-PROTEIN KINASE SD1-8"/>
    <property type="match status" value="1"/>
</dbReference>
<evidence type="ECO:0000256" key="4">
    <source>
        <dbReference type="ARBA" id="ARBA00022777"/>
    </source>
</evidence>
<dbReference type="SUPFAM" id="SSF56112">
    <property type="entry name" value="Protein kinase-like (PK-like)"/>
    <property type="match status" value="1"/>
</dbReference>
<evidence type="ECO:0000256" key="5">
    <source>
        <dbReference type="ARBA" id="ARBA00022840"/>
    </source>
</evidence>
<dbReference type="PROSITE" id="PS50011">
    <property type="entry name" value="PROTEIN_KINASE_DOM"/>
    <property type="match status" value="1"/>
</dbReference>
<protein>
    <recommendedName>
        <fullName evidence="6">Protein kinase domain-containing protein</fullName>
    </recommendedName>
</protein>
<comment type="caution">
    <text evidence="7">The sequence shown here is derived from an EMBL/GenBank/DDBJ whole genome shotgun (WGS) entry which is preliminary data.</text>
</comment>
<dbReference type="PROSITE" id="PS00108">
    <property type="entry name" value="PROTEIN_KINASE_ST"/>
    <property type="match status" value="1"/>
</dbReference>
<keyword evidence="1" id="KW-0723">Serine/threonine-protein kinase</keyword>
<dbReference type="EMBL" id="JAUIZM010000005">
    <property type="protein sequence ID" value="KAK1381973.1"/>
    <property type="molecule type" value="Genomic_DNA"/>
</dbReference>
<dbReference type="InterPro" id="IPR000719">
    <property type="entry name" value="Prot_kinase_dom"/>
</dbReference>
<dbReference type="SMART" id="SM00220">
    <property type="entry name" value="S_TKc"/>
    <property type="match status" value="1"/>
</dbReference>